<feature type="domain" description="C-CAP/cofactor C-like" evidence="2">
    <location>
        <begin position="82"/>
        <end position="215"/>
    </location>
</feature>
<gene>
    <name evidence="3" type="ORF">TPC1_14729</name>
</gene>
<dbReference type="PANTHER" id="PTHR15139:SF0">
    <property type="entry name" value="TUBULIN-SPECIFIC CHAPERONE C"/>
    <property type="match status" value="1"/>
</dbReference>
<dbReference type="Gene3D" id="2.160.20.70">
    <property type="match status" value="1"/>
</dbReference>
<name>A0A146K9W2_9EUKA</name>
<reference evidence="3" key="1">
    <citation type="submission" date="2015-07" db="EMBL/GenBank/DDBJ databases">
        <title>Adaptation to a free-living lifestyle via gene acquisitions in the diplomonad Trepomonas sp. PC1.</title>
        <authorList>
            <person name="Xu F."/>
            <person name="Jerlstrom-Hultqvist J."/>
            <person name="Kolisko M."/>
            <person name="Simpson A.G.B."/>
            <person name="Roger A.J."/>
            <person name="Svard S.G."/>
            <person name="Andersson J.O."/>
        </authorList>
    </citation>
    <scope>NUCLEOTIDE SEQUENCE</scope>
    <source>
        <strain evidence="3">PC1</strain>
    </source>
</reference>
<dbReference type="GO" id="GO:0007021">
    <property type="term" value="P:tubulin complex assembly"/>
    <property type="evidence" value="ECO:0007669"/>
    <property type="project" value="TreeGrafter"/>
</dbReference>
<dbReference type="AlphaFoldDB" id="A0A146K9W2"/>
<dbReference type="PANTHER" id="PTHR15139">
    <property type="entry name" value="TUBULIN FOLDING COFACTOR C"/>
    <property type="match status" value="1"/>
</dbReference>
<sequence>LKHLREIMQLQDKDQILQQLSQQCQFLQQLEYKFKLQQKTPYQKRKFNQEFQLMQQNLQKVRSAKIPRPVFSFASRKFISVKKEVQQVEKPELVNENMIQDLENQTLTFNEDEKEYSVQNLKNCTLIFEKPLNALFVLNCTDCRVEATINGSLHVELACQSFFKVKAHQFRIHQSIECDFQIDAFTGPIIEKCQQIKFRKLGEGGKYNEVKDFSWLKVEPSPHWV</sequence>
<evidence type="ECO:0000259" key="2">
    <source>
        <dbReference type="PROSITE" id="PS51329"/>
    </source>
</evidence>
<comment type="similarity">
    <text evidence="1">Belongs to the TBCC family.</text>
</comment>
<dbReference type="InterPro" id="IPR027684">
    <property type="entry name" value="TBCC"/>
</dbReference>
<dbReference type="InterPro" id="IPR017901">
    <property type="entry name" value="C-CAP_CF_C-like"/>
</dbReference>
<protein>
    <submittedName>
        <fullName evidence="3">Tubulin specific chaperone C</fullName>
    </submittedName>
</protein>
<feature type="non-terminal residue" evidence="3">
    <location>
        <position position="1"/>
    </location>
</feature>
<proteinExistence type="inferred from homology"/>
<dbReference type="GO" id="GO:0007023">
    <property type="term" value="P:post-chaperonin tubulin folding pathway"/>
    <property type="evidence" value="ECO:0007669"/>
    <property type="project" value="InterPro"/>
</dbReference>
<dbReference type="InterPro" id="IPR012945">
    <property type="entry name" value="Tubulin-bd_cofactor_C_dom"/>
</dbReference>
<feature type="non-terminal residue" evidence="3">
    <location>
        <position position="225"/>
    </location>
</feature>
<evidence type="ECO:0000256" key="1">
    <source>
        <dbReference type="ARBA" id="ARBA00008848"/>
    </source>
</evidence>
<dbReference type="GO" id="GO:0005737">
    <property type="term" value="C:cytoplasm"/>
    <property type="evidence" value="ECO:0007669"/>
    <property type="project" value="TreeGrafter"/>
</dbReference>
<dbReference type="PROSITE" id="PS51329">
    <property type="entry name" value="C_CAP_COFACTOR_C"/>
    <property type="match status" value="1"/>
</dbReference>
<dbReference type="EMBL" id="GDID01003498">
    <property type="protein sequence ID" value="JAP93108.1"/>
    <property type="molecule type" value="Transcribed_RNA"/>
</dbReference>
<accession>A0A146K9W2</accession>
<organism evidence="3">
    <name type="scientific">Trepomonas sp. PC1</name>
    <dbReference type="NCBI Taxonomy" id="1076344"/>
    <lineage>
        <taxon>Eukaryota</taxon>
        <taxon>Metamonada</taxon>
        <taxon>Diplomonadida</taxon>
        <taxon>Hexamitidae</taxon>
        <taxon>Hexamitinae</taxon>
        <taxon>Trepomonas</taxon>
    </lineage>
</organism>
<dbReference type="InterPro" id="IPR016098">
    <property type="entry name" value="CAP/MinC_C"/>
</dbReference>
<dbReference type="Pfam" id="PF07986">
    <property type="entry name" value="TBCC"/>
    <property type="match status" value="1"/>
</dbReference>
<evidence type="ECO:0000313" key="3">
    <source>
        <dbReference type="EMBL" id="JAP93108.1"/>
    </source>
</evidence>